<evidence type="ECO:0000256" key="13">
    <source>
        <dbReference type="RuleBase" id="RU003357"/>
    </source>
</evidence>
<dbReference type="AlphaFoldDB" id="A0A1T4R6N4"/>
<keyword evidence="9 13" id="KW-0798">TonB box</keyword>
<dbReference type="RefSeq" id="WP_080174084.1">
    <property type="nucleotide sequence ID" value="NZ_AP024855.1"/>
</dbReference>
<organism evidence="17 18">
    <name type="scientific">Photobacterium toruni</name>
    <dbReference type="NCBI Taxonomy" id="1935446"/>
    <lineage>
        <taxon>Bacteria</taxon>
        <taxon>Pseudomonadati</taxon>
        <taxon>Pseudomonadota</taxon>
        <taxon>Gammaproteobacteria</taxon>
        <taxon>Vibrionales</taxon>
        <taxon>Vibrionaceae</taxon>
        <taxon>Photobacterium</taxon>
    </lineage>
</organism>
<evidence type="ECO:0000256" key="12">
    <source>
        <dbReference type="PROSITE-ProRule" id="PRU01360"/>
    </source>
</evidence>
<dbReference type="GO" id="GO:0009279">
    <property type="term" value="C:cell outer membrane"/>
    <property type="evidence" value="ECO:0007669"/>
    <property type="project" value="UniProtKB-SubCell"/>
</dbReference>
<proteinExistence type="inferred from homology"/>
<evidence type="ECO:0000313" key="18">
    <source>
        <dbReference type="Proteomes" id="UP000191116"/>
    </source>
</evidence>
<keyword evidence="6 14" id="KW-0732">Signal</keyword>
<dbReference type="GO" id="GO:0015344">
    <property type="term" value="F:siderophore uptake transmembrane transporter activity"/>
    <property type="evidence" value="ECO:0007669"/>
    <property type="project" value="TreeGrafter"/>
</dbReference>
<evidence type="ECO:0000256" key="6">
    <source>
        <dbReference type="ARBA" id="ARBA00022729"/>
    </source>
</evidence>
<dbReference type="InterPro" id="IPR036942">
    <property type="entry name" value="Beta-barrel_TonB_sf"/>
</dbReference>
<dbReference type="Gene3D" id="2.40.170.20">
    <property type="entry name" value="TonB-dependent receptor, beta-barrel domain"/>
    <property type="match status" value="1"/>
</dbReference>
<dbReference type="InterPro" id="IPR039426">
    <property type="entry name" value="TonB-dep_rcpt-like"/>
</dbReference>
<sequence>MFSKSQLTLLIGAVLSAPIAYAEITDTDEHMVVTGRDYGYKADTNSTAMRMEMTQLETPGQVAVIDEKLIDEQRASTLGEVLQNDASISAGGTSRNRERFSLRGFELGSSSGFLRDGHQHWSHYRQPVELLERVEVMKGPAGLLYGQSAPGGLVNMVSKKPTHETQMNFSQDIGSNNHTRTVLDVSGSLNADQTLRGRVVLAKEDYDSWRKFSDGSTPSTDRFVGGMFLDYDVNDNVTVSLHYDRTQDNGSVDSGAYIVDGKPVMGRDHVWDAQWSKIDNDVQNMGFDVKAQLTDIWALNTGFNYQDFVRNDKESYPNFSHFDENGTIKQGGSDRHDEWAFKTAYTDFVGEFDTLGMQHQLLIGANWLGYSYDRFQRSFDSVEVKPGQTTPAPVYSNKKPKVSNSSYDAWGFYAQDMLTINDYWQVLAGVRFDRQVKSGIAEEAVSPKLAAIFHPAENGSIYLAYSESFEPQGVVSSSSKNYVNDGAHLDPLRGKQYELGTKWELFDNRLFASAAVFNITQENTAIDVEVGNGWYEKTQAGERVHNGVEVALQGNITDKLSMNASAMYLDAEYTKDQNYQGNRPADVPEFAASVWSTYNVTQATDVNLGVIYEGSRFGNAANTFKKDGYTRVDVGVAHTYKYDDKLDIVGRVNVENLFDTDYMAGGGSTSKDYVGATGVTLGEGRNFMATIEFKY</sequence>
<dbReference type="PANTHER" id="PTHR32552">
    <property type="entry name" value="FERRICHROME IRON RECEPTOR-RELATED"/>
    <property type="match status" value="1"/>
</dbReference>
<keyword evidence="8" id="KW-0406">Ion transport</keyword>
<dbReference type="InterPro" id="IPR012910">
    <property type="entry name" value="Plug_dom"/>
</dbReference>
<evidence type="ECO:0000256" key="9">
    <source>
        <dbReference type="ARBA" id="ARBA00023077"/>
    </source>
</evidence>
<dbReference type="OrthoDB" id="127311at2"/>
<evidence type="ECO:0000256" key="14">
    <source>
        <dbReference type="SAM" id="SignalP"/>
    </source>
</evidence>
<dbReference type="Gene3D" id="2.170.130.10">
    <property type="entry name" value="TonB-dependent receptor, plug domain"/>
    <property type="match status" value="1"/>
</dbReference>
<evidence type="ECO:0000256" key="8">
    <source>
        <dbReference type="ARBA" id="ARBA00023065"/>
    </source>
</evidence>
<keyword evidence="10 12" id="KW-0472">Membrane</keyword>
<dbReference type="EMBL" id="FUWP01000004">
    <property type="protein sequence ID" value="SKA11486.1"/>
    <property type="molecule type" value="Genomic_DNA"/>
</dbReference>
<evidence type="ECO:0000256" key="5">
    <source>
        <dbReference type="ARBA" id="ARBA00022692"/>
    </source>
</evidence>
<evidence type="ECO:0000256" key="7">
    <source>
        <dbReference type="ARBA" id="ARBA00023004"/>
    </source>
</evidence>
<dbReference type="Pfam" id="PF07715">
    <property type="entry name" value="Plug"/>
    <property type="match status" value="1"/>
</dbReference>
<comment type="subcellular location">
    <subcellularLocation>
        <location evidence="1 12">Cell outer membrane</location>
        <topology evidence="1 12">Multi-pass membrane protein</topology>
    </subcellularLocation>
</comment>
<feature type="domain" description="TonB-dependent receptor-like beta-barrel" evidence="15">
    <location>
        <begin position="232"/>
        <end position="657"/>
    </location>
</feature>
<comment type="similarity">
    <text evidence="12 13">Belongs to the TonB-dependent receptor family.</text>
</comment>
<accession>A0A1T4R6N4</accession>
<evidence type="ECO:0000256" key="4">
    <source>
        <dbReference type="ARBA" id="ARBA00022496"/>
    </source>
</evidence>
<keyword evidence="5 12" id="KW-0812">Transmembrane</keyword>
<evidence type="ECO:0000256" key="1">
    <source>
        <dbReference type="ARBA" id="ARBA00004571"/>
    </source>
</evidence>
<keyword evidence="17" id="KW-0675">Receptor</keyword>
<evidence type="ECO:0000256" key="2">
    <source>
        <dbReference type="ARBA" id="ARBA00022448"/>
    </source>
</evidence>
<name>A0A1T4R6N4_9GAMM</name>
<dbReference type="InterPro" id="IPR037066">
    <property type="entry name" value="Plug_dom_sf"/>
</dbReference>
<evidence type="ECO:0000259" key="16">
    <source>
        <dbReference type="Pfam" id="PF07715"/>
    </source>
</evidence>
<dbReference type="Proteomes" id="UP000191116">
    <property type="component" value="Unassembled WGS sequence"/>
</dbReference>
<dbReference type="InterPro" id="IPR000531">
    <property type="entry name" value="Beta-barrel_TonB"/>
</dbReference>
<dbReference type="CDD" id="cd01347">
    <property type="entry name" value="ligand_gated_channel"/>
    <property type="match status" value="1"/>
</dbReference>
<evidence type="ECO:0000256" key="10">
    <source>
        <dbReference type="ARBA" id="ARBA00023136"/>
    </source>
</evidence>
<evidence type="ECO:0000256" key="3">
    <source>
        <dbReference type="ARBA" id="ARBA00022452"/>
    </source>
</evidence>
<evidence type="ECO:0000256" key="11">
    <source>
        <dbReference type="ARBA" id="ARBA00023237"/>
    </source>
</evidence>
<dbReference type="PROSITE" id="PS52016">
    <property type="entry name" value="TONB_DEPENDENT_REC_3"/>
    <property type="match status" value="1"/>
</dbReference>
<feature type="chain" id="PRO_5012301234" evidence="14">
    <location>
        <begin position="23"/>
        <end position="695"/>
    </location>
</feature>
<dbReference type="Pfam" id="PF00593">
    <property type="entry name" value="TonB_dep_Rec_b-barrel"/>
    <property type="match status" value="1"/>
</dbReference>
<protein>
    <submittedName>
        <fullName evidence="17">Ferric-pseudobactin 358 receptor</fullName>
    </submittedName>
</protein>
<dbReference type="SUPFAM" id="SSF56935">
    <property type="entry name" value="Porins"/>
    <property type="match status" value="1"/>
</dbReference>
<evidence type="ECO:0000259" key="15">
    <source>
        <dbReference type="Pfam" id="PF00593"/>
    </source>
</evidence>
<keyword evidence="11 12" id="KW-0998">Cell outer membrane</keyword>
<keyword evidence="2 12" id="KW-0813">Transport</keyword>
<feature type="domain" description="TonB-dependent receptor plug" evidence="16">
    <location>
        <begin position="55"/>
        <end position="152"/>
    </location>
</feature>
<keyword evidence="3 12" id="KW-1134">Transmembrane beta strand</keyword>
<reference evidence="17 18" key="1">
    <citation type="submission" date="2017-02" db="EMBL/GenBank/DDBJ databases">
        <authorList>
            <person name="Peterson S.W."/>
        </authorList>
    </citation>
    <scope>NUCLEOTIDE SEQUENCE [LARGE SCALE GENOMIC DNA]</scope>
    <source>
        <strain evidence="17 18">CECT 9189</strain>
    </source>
</reference>
<dbReference type="PANTHER" id="PTHR32552:SF68">
    <property type="entry name" value="FERRICHROME OUTER MEMBRANE TRANSPORTER_PHAGE RECEPTOR"/>
    <property type="match status" value="1"/>
</dbReference>
<keyword evidence="4" id="KW-0410">Iron transport</keyword>
<feature type="signal peptide" evidence="14">
    <location>
        <begin position="1"/>
        <end position="22"/>
    </location>
</feature>
<keyword evidence="7" id="KW-0408">Iron</keyword>
<gene>
    <name evidence="17" type="primary">pupA</name>
    <name evidence="17" type="ORF">CZ814_01204</name>
</gene>
<evidence type="ECO:0000313" key="17">
    <source>
        <dbReference type="EMBL" id="SKA11486.1"/>
    </source>
</evidence>